<dbReference type="InterPro" id="IPR000157">
    <property type="entry name" value="TIR_dom"/>
</dbReference>
<dbReference type="Gene3D" id="3.40.50.10140">
    <property type="entry name" value="Toll/interleukin-1 receptor homology (TIR) domain"/>
    <property type="match status" value="1"/>
</dbReference>
<evidence type="ECO:0000256" key="1">
    <source>
        <dbReference type="ARBA" id="ARBA00004496"/>
    </source>
</evidence>
<dbReference type="PROSITE" id="PS50104">
    <property type="entry name" value="TIR"/>
    <property type="match status" value="1"/>
</dbReference>
<evidence type="ECO:0000313" key="4">
    <source>
        <dbReference type="EnsemblMetazoa" id="PPA19525.1"/>
    </source>
</evidence>
<organism evidence="4 5">
    <name type="scientific">Pristionchus pacificus</name>
    <name type="common">Parasitic nematode worm</name>
    <dbReference type="NCBI Taxonomy" id="54126"/>
    <lineage>
        <taxon>Eukaryota</taxon>
        <taxon>Metazoa</taxon>
        <taxon>Ecdysozoa</taxon>
        <taxon>Nematoda</taxon>
        <taxon>Chromadorea</taxon>
        <taxon>Rhabditida</taxon>
        <taxon>Rhabditina</taxon>
        <taxon>Diplogasteromorpha</taxon>
        <taxon>Diplogasteroidea</taxon>
        <taxon>Neodiplogasteridae</taxon>
        <taxon>Pristionchus</taxon>
    </lineage>
</organism>
<keyword evidence="3" id="KW-0677">Repeat</keyword>
<dbReference type="SUPFAM" id="SSF52200">
    <property type="entry name" value="Toll/Interleukin receptor TIR domain"/>
    <property type="match status" value="1"/>
</dbReference>
<comment type="subcellular location">
    <subcellularLocation>
        <location evidence="1">Cytoplasm</location>
    </subcellularLocation>
</comment>
<dbReference type="GO" id="GO:0005737">
    <property type="term" value="C:cytoplasm"/>
    <property type="evidence" value="ECO:0007669"/>
    <property type="project" value="UniProtKB-SubCell"/>
</dbReference>
<evidence type="ECO:0000256" key="2">
    <source>
        <dbReference type="ARBA" id="ARBA00022490"/>
    </source>
</evidence>
<dbReference type="PANTHER" id="PTHR22998">
    <property type="entry name" value="SARM1"/>
    <property type="match status" value="1"/>
</dbReference>
<dbReference type="GO" id="GO:0035591">
    <property type="term" value="F:signaling adaptor activity"/>
    <property type="evidence" value="ECO:0007669"/>
    <property type="project" value="InterPro"/>
</dbReference>
<gene>
    <name evidence="4" type="primary">WBGene00109079</name>
</gene>
<dbReference type="GO" id="GO:0003953">
    <property type="term" value="F:NAD+ nucleosidase activity"/>
    <property type="evidence" value="ECO:0007669"/>
    <property type="project" value="InterPro"/>
</dbReference>
<dbReference type="AlphaFoldDB" id="A0A2A6BTI7"/>
<dbReference type="GO" id="GO:0007165">
    <property type="term" value="P:signal transduction"/>
    <property type="evidence" value="ECO:0007669"/>
    <property type="project" value="InterPro"/>
</dbReference>
<keyword evidence="5" id="KW-1185">Reference proteome</keyword>
<dbReference type="Pfam" id="PF13676">
    <property type="entry name" value="TIR_2"/>
    <property type="match status" value="1"/>
</dbReference>
<evidence type="ECO:0000313" key="5">
    <source>
        <dbReference type="Proteomes" id="UP000005239"/>
    </source>
</evidence>
<dbReference type="GO" id="GO:0034128">
    <property type="term" value="P:negative regulation of MyD88-independent toll-like receptor signaling pathway"/>
    <property type="evidence" value="ECO:0007669"/>
    <property type="project" value="InterPro"/>
</dbReference>
<proteinExistence type="predicted"/>
<keyword evidence="2" id="KW-0963">Cytoplasm</keyword>
<accession>A0A2A6BTI7</accession>
<dbReference type="OrthoDB" id="202764at2759"/>
<dbReference type="PANTHER" id="PTHR22998:SF1">
    <property type="entry name" value="NAD(+) HYDROLASE SARM1"/>
    <property type="match status" value="1"/>
</dbReference>
<dbReference type="GO" id="GO:0048678">
    <property type="term" value="P:response to axon injury"/>
    <property type="evidence" value="ECO:0007669"/>
    <property type="project" value="InterPro"/>
</dbReference>
<evidence type="ECO:0000256" key="3">
    <source>
        <dbReference type="ARBA" id="ARBA00022737"/>
    </source>
</evidence>
<dbReference type="InterPro" id="IPR039184">
    <property type="entry name" value="SARM1"/>
</dbReference>
<dbReference type="InterPro" id="IPR035897">
    <property type="entry name" value="Toll_tir_struct_dom_sf"/>
</dbReference>
<sequence>MKLLLWSPLLLLLVSTAMVVADFVDDDTREYTTTESSVDEGEEGKKVGLRLPSCLPFRKKEKFDVFISYRRDNGQHLAATIKDKLKAKGFNDMDMDDPLCRNNEGWLKNLDDAVEASNNVIPLLTNFSIRPQRPGQMHREIRLAFAFKKNIIPVYDHTFNINSLNTDNTLPRDMCKLADYDALPWNTQLRDATVKLLVDKIKLGNNYASQNNGK</sequence>
<dbReference type="EnsemblMetazoa" id="PPA19525.1">
    <property type="protein sequence ID" value="PPA19525.1"/>
    <property type="gene ID" value="WBGene00109079"/>
</dbReference>
<reference evidence="5" key="1">
    <citation type="journal article" date="2008" name="Nat. Genet.">
        <title>The Pristionchus pacificus genome provides a unique perspective on nematode lifestyle and parasitism.</title>
        <authorList>
            <person name="Dieterich C."/>
            <person name="Clifton S.W."/>
            <person name="Schuster L.N."/>
            <person name="Chinwalla A."/>
            <person name="Delehaunty K."/>
            <person name="Dinkelacker I."/>
            <person name="Fulton L."/>
            <person name="Fulton R."/>
            <person name="Godfrey J."/>
            <person name="Minx P."/>
            <person name="Mitreva M."/>
            <person name="Roeseler W."/>
            <person name="Tian H."/>
            <person name="Witte H."/>
            <person name="Yang S.P."/>
            <person name="Wilson R.K."/>
            <person name="Sommer R.J."/>
        </authorList>
    </citation>
    <scope>NUCLEOTIDE SEQUENCE [LARGE SCALE GENOMIC DNA]</scope>
    <source>
        <strain evidence="5">PS312</strain>
    </source>
</reference>
<reference evidence="4" key="2">
    <citation type="submission" date="2022-06" db="UniProtKB">
        <authorList>
            <consortium name="EnsemblMetazoa"/>
        </authorList>
    </citation>
    <scope>IDENTIFICATION</scope>
    <source>
        <strain evidence="4">PS312</strain>
    </source>
</reference>
<name>A0A2A6BTI7_PRIPA</name>
<protein>
    <submittedName>
        <fullName evidence="4">TIR domain-containing protein</fullName>
    </submittedName>
</protein>
<dbReference type="Proteomes" id="UP000005239">
    <property type="component" value="Unassembled WGS sequence"/>
</dbReference>
<accession>A0A8R1UCC9</accession>